<evidence type="ECO:0000256" key="9">
    <source>
        <dbReference type="SAM" id="Phobius"/>
    </source>
</evidence>
<evidence type="ECO:0000259" key="10">
    <source>
        <dbReference type="Pfam" id="PF01545"/>
    </source>
</evidence>
<keyword evidence="5" id="KW-0862">Zinc</keyword>
<comment type="similarity">
    <text evidence="2">Belongs to the cation diffusion facilitator (CDF) transporter (TC 2.A.4) family. SLC30A subfamily.</text>
</comment>
<evidence type="ECO:0000256" key="1">
    <source>
        <dbReference type="ARBA" id="ARBA00004141"/>
    </source>
</evidence>
<protein>
    <submittedName>
        <fullName evidence="12">Cation diffusion facilitator family transporter</fullName>
    </submittedName>
</protein>
<evidence type="ECO:0000256" key="5">
    <source>
        <dbReference type="ARBA" id="ARBA00022906"/>
    </source>
</evidence>
<dbReference type="PANTHER" id="PTHR11562:SF17">
    <property type="entry name" value="RE54080P-RELATED"/>
    <property type="match status" value="1"/>
</dbReference>
<evidence type="ECO:0000313" key="13">
    <source>
        <dbReference type="Proteomes" id="UP001164472"/>
    </source>
</evidence>
<gene>
    <name evidence="12" type="ORF">NNL22_18055</name>
</gene>
<keyword evidence="3" id="KW-0813">Transport</keyword>
<evidence type="ECO:0000259" key="11">
    <source>
        <dbReference type="Pfam" id="PF16916"/>
    </source>
</evidence>
<dbReference type="InterPro" id="IPR050681">
    <property type="entry name" value="CDF/SLC30A"/>
</dbReference>
<keyword evidence="7" id="KW-0406">Ion transport</keyword>
<feature type="domain" description="Cation efflux protein cytoplasmic" evidence="11">
    <location>
        <begin position="222"/>
        <end position="267"/>
    </location>
</feature>
<evidence type="ECO:0000256" key="3">
    <source>
        <dbReference type="ARBA" id="ARBA00022448"/>
    </source>
</evidence>
<comment type="subcellular location">
    <subcellularLocation>
        <location evidence="1">Membrane</location>
        <topology evidence="1">Multi-pass membrane protein</topology>
    </subcellularLocation>
</comment>
<dbReference type="KEGG" id="asem:NNL22_18055"/>
<name>A0A9E8KJD0_9ALTE</name>
<dbReference type="Pfam" id="PF01545">
    <property type="entry name" value="Cation_efflux"/>
    <property type="match status" value="1"/>
</dbReference>
<dbReference type="InterPro" id="IPR058533">
    <property type="entry name" value="Cation_efflux_TM"/>
</dbReference>
<dbReference type="InterPro" id="IPR002524">
    <property type="entry name" value="Cation_efflux"/>
</dbReference>
<dbReference type="PANTHER" id="PTHR11562">
    <property type="entry name" value="CATION EFFLUX PROTEIN/ ZINC TRANSPORTER"/>
    <property type="match status" value="1"/>
</dbReference>
<dbReference type="InterPro" id="IPR027469">
    <property type="entry name" value="Cation_efflux_TMD_sf"/>
</dbReference>
<feature type="transmembrane region" description="Helical" evidence="9">
    <location>
        <begin position="31"/>
        <end position="49"/>
    </location>
</feature>
<evidence type="ECO:0000256" key="4">
    <source>
        <dbReference type="ARBA" id="ARBA00022692"/>
    </source>
</evidence>
<feature type="transmembrane region" description="Helical" evidence="9">
    <location>
        <begin position="127"/>
        <end position="148"/>
    </location>
</feature>
<dbReference type="Gene3D" id="1.20.1510.10">
    <property type="entry name" value="Cation efflux protein transmembrane domain"/>
    <property type="match status" value="1"/>
</dbReference>
<dbReference type="AlphaFoldDB" id="A0A9E8KJD0"/>
<keyword evidence="4 9" id="KW-0812">Transmembrane</keyword>
<dbReference type="InterPro" id="IPR027470">
    <property type="entry name" value="Cation_efflux_CTD"/>
</dbReference>
<dbReference type="Proteomes" id="UP001164472">
    <property type="component" value="Chromosome"/>
</dbReference>
<feature type="domain" description="Cation efflux protein transmembrane" evidence="10">
    <location>
        <begin position="31"/>
        <end position="216"/>
    </location>
</feature>
<dbReference type="SUPFAM" id="SSF160240">
    <property type="entry name" value="Cation efflux protein cytoplasmic domain-like"/>
    <property type="match status" value="1"/>
</dbReference>
<proteinExistence type="inferred from homology"/>
<evidence type="ECO:0000313" key="12">
    <source>
        <dbReference type="EMBL" id="UZW74901.1"/>
    </source>
</evidence>
<reference evidence="12" key="1">
    <citation type="submission" date="2022-07" db="EMBL/GenBank/DDBJ databases">
        <title>Alkalimarinus sp. nov., isolated from gut of a Alitta virens.</title>
        <authorList>
            <person name="Yang A.I."/>
            <person name="Shin N.-R."/>
        </authorList>
    </citation>
    <scope>NUCLEOTIDE SEQUENCE</scope>
    <source>
        <strain evidence="12">FA028</strain>
    </source>
</reference>
<dbReference type="RefSeq" id="WP_251810328.1">
    <property type="nucleotide sequence ID" value="NZ_CP101527.1"/>
</dbReference>
<dbReference type="GO" id="GO:0005886">
    <property type="term" value="C:plasma membrane"/>
    <property type="evidence" value="ECO:0007669"/>
    <property type="project" value="TreeGrafter"/>
</dbReference>
<keyword evidence="5" id="KW-0864">Zinc transport</keyword>
<dbReference type="SUPFAM" id="SSF161111">
    <property type="entry name" value="Cation efflux protein transmembrane domain-like"/>
    <property type="match status" value="1"/>
</dbReference>
<evidence type="ECO:0000256" key="8">
    <source>
        <dbReference type="ARBA" id="ARBA00023136"/>
    </source>
</evidence>
<feature type="transmembrane region" description="Helical" evidence="9">
    <location>
        <begin position="96"/>
        <end position="115"/>
    </location>
</feature>
<keyword evidence="6 9" id="KW-1133">Transmembrane helix</keyword>
<dbReference type="GO" id="GO:0005385">
    <property type="term" value="F:zinc ion transmembrane transporter activity"/>
    <property type="evidence" value="ECO:0007669"/>
    <property type="project" value="TreeGrafter"/>
</dbReference>
<keyword evidence="13" id="KW-1185">Reference proteome</keyword>
<organism evidence="12 13">
    <name type="scientific">Alkalimarinus sediminis</name>
    <dbReference type="NCBI Taxonomy" id="1632866"/>
    <lineage>
        <taxon>Bacteria</taxon>
        <taxon>Pseudomonadati</taxon>
        <taxon>Pseudomonadota</taxon>
        <taxon>Gammaproteobacteria</taxon>
        <taxon>Alteromonadales</taxon>
        <taxon>Alteromonadaceae</taxon>
        <taxon>Alkalimarinus</taxon>
    </lineage>
</organism>
<evidence type="ECO:0000256" key="2">
    <source>
        <dbReference type="ARBA" id="ARBA00008873"/>
    </source>
</evidence>
<feature type="transmembrane region" description="Helical" evidence="9">
    <location>
        <begin position="169"/>
        <end position="187"/>
    </location>
</feature>
<evidence type="ECO:0000256" key="7">
    <source>
        <dbReference type="ARBA" id="ARBA00023065"/>
    </source>
</evidence>
<accession>A0A9E8KJD0</accession>
<dbReference type="InterPro" id="IPR036837">
    <property type="entry name" value="Cation_efflux_CTD_sf"/>
</dbReference>
<evidence type="ECO:0000256" key="6">
    <source>
        <dbReference type="ARBA" id="ARBA00022989"/>
    </source>
</evidence>
<dbReference type="NCBIfam" id="TIGR01297">
    <property type="entry name" value="CDF"/>
    <property type="match status" value="1"/>
</dbReference>
<sequence length="307" mass="33753">MHSHAKSGHSHAHTHAHAHGHAHAASGRMGVAFFLNLFFTIIEFIGGWLTNSTAIMADAVHDLGDTLSIGLGWLLGKMGDKGADNAFSYGYRRLSLLGALVNGAVLVAGSTWVLFEAVPRLANPEMPHAQGMFGLAILGVVVNGYAAYKLSDGKTLNERVLNWHLMEDVLGWVAVLIVSVVLMFVDWPILDPLLSIAFTLFILINVMRTLKETVKLFLQATPDQALREKIYQQLLALEQVAEVHHFHLWSLDGESHVLTAHLVLSQPLDNGLQAAVKLDLAKGLEPYRIAHTTIEFEQPEESCRDSY</sequence>
<dbReference type="Pfam" id="PF16916">
    <property type="entry name" value="ZT_dimer"/>
    <property type="match status" value="1"/>
</dbReference>
<feature type="transmembrane region" description="Helical" evidence="9">
    <location>
        <begin position="193"/>
        <end position="210"/>
    </location>
</feature>
<dbReference type="EMBL" id="CP101527">
    <property type="protein sequence ID" value="UZW74901.1"/>
    <property type="molecule type" value="Genomic_DNA"/>
</dbReference>
<keyword evidence="8 9" id="KW-0472">Membrane</keyword>